<dbReference type="InterPro" id="IPR050216">
    <property type="entry name" value="LRR_domain-containing"/>
</dbReference>
<dbReference type="Proteomes" id="UP001286456">
    <property type="component" value="Unassembled WGS sequence"/>
</dbReference>
<keyword evidence="2" id="KW-0677">Repeat</keyword>
<comment type="caution">
    <text evidence="4">The sequence shown here is derived from an EMBL/GenBank/DDBJ whole genome shotgun (WGS) entry which is preliminary data.</text>
</comment>
<feature type="compositionally biased region" description="Low complexity" evidence="3">
    <location>
        <begin position="32"/>
        <end position="54"/>
    </location>
</feature>
<dbReference type="Gene3D" id="3.80.10.10">
    <property type="entry name" value="Ribonuclease Inhibitor"/>
    <property type="match status" value="1"/>
</dbReference>
<keyword evidence="1" id="KW-0433">Leucine-rich repeat</keyword>
<evidence type="ECO:0000256" key="2">
    <source>
        <dbReference type="ARBA" id="ARBA00022737"/>
    </source>
</evidence>
<evidence type="ECO:0000256" key="3">
    <source>
        <dbReference type="SAM" id="MobiDB-lite"/>
    </source>
</evidence>
<dbReference type="InterPro" id="IPR032675">
    <property type="entry name" value="LRR_dom_sf"/>
</dbReference>
<accession>A0AAE0J237</accession>
<keyword evidence="5" id="KW-1185">Reference proteome</keyword>
<dbReference type="SUPFAM" id="SSF52075">
    <property type="entry name" value="Outer arm dynein light chain 1"/>
    <property type="match status" value="1"/>
</dbReference>
<dbReference type="AlphaFoldDB" id="A0AAE0J237"/>
<sequence>MNDEPTLPTLPSARRPRESPFGAAGQKRSRAAHTTTHASASSSNAPSSSDAVFSSDDDPALDNYVHGRRKKRYVGTWYDQQPASSDSADSAIGDETAPPGSGSGSGSGSGRRMPLSRPRSRRQFKRQLDSGVWMALDEAPTDTDENDSLLELAPAMPRLALAVPNPPRPMLSPEEETALGIVRRCVDEGREMVDLSELGLKTLANSVVESLSNLVPIPTVMKDVAFEHKDPSIKLFLSRNPLKQFPGAIANIEHLTVLTLRATRLTELPGCIASLKNLQSLNVASNSLRYLPAELLELMKKGSALNDLQFHPNPFLQPRDQSPSGHGRAEYEKTFDQDTDVQPLESYWTGLTTSLLSRTPVHFYDSAHITLSDFTLPPLDEHLTSDSRKIEHEDFWDLAVPKTVATSPFFSQACRDGVQKQGRPVGATSLHELALRASARALQPHELEFIKQGEFPIRNPEVVERAVRIHRAGGQKCCVCKRETWNPLTQWLEFREVWRTHVSVVVENGEPVETESMVKMGNTDESFVPFVRKGCSWPCIPLQAAAPVPEPEPEVAEVMQLVDVNDLDFP</sequence>
<dbReference type="PANTHER" id="PTHR48051:SF1">
    <property type="entry name" value="RAS SUPPRESSOR PROTEIN 1"/>
    <property type="match status" value="1"/>
</dbReference>
<evidence type="ECO:0000256" key="1">
    <source>
        <dbReference type="ARBA" id="ARBA00022614"/>
    </source>
</evidence>
<feature type="region of interest" description="Disordered" evidence="3">
    <location>
        <begin position="314"/>
        <end position="335"/>
    </location>
</feature>
<reference evidence="4" key="1">
    <citation type="journal article" date="2023" name="Mol. Phylogenet. Evol.">
        <title>Genome-scale phylogeny and comparative genomics of the fungal order Sordariales.</title>
        <authorList>
            <person name="Hensen N."/>
            <person name="Bonometti L."/>
            <person name="Westerberg I."/>
            <person name="Brannstrom I.O."/>
            <person name="Guillou S."/>
            <person name="Cros-Aarteil S."/>
            <person name="Calhoun S."/>
            <person name="Haridas S."/>
            <person name="Kuo A."/>
            <person name="Mondo S."/>
            <person name="Pangilinan J."/>
            <person name="Riley R."/>
            <person name="LaButti K."/>
            <person name="Andreopoulos B."/>
            <person name="Lipzen A."/>
            <person name="Chen C."/>
            <person name="Yan M."/>
            <person name="Daum C."/>
            <person name="Ng V."/>
            <person name="Clum A."/>
            <person name="Steindorff A."/>
            <person name="Ohm R.A."/>
            <person name="Martin F."/>
            <person name="Silar P."/>
            <person name="Natvig D.O."/>
            <person name="Lalanne C."/>
            <person name="Gautier V."/>
            <person name="Ament-Velasquez S.L."/>
            <person name="Kruys A."/>
            <person name="Hutchinson M.I."/>
            <person name="Powell A.J."/>
            <person name="Barry K."/>
            <person name="Miller A.N."/>
            <person name="Grigoriev I.V."/>
            <person name="Debuchy R."/>
            <person name="Gladieux P."/>
            <person name="Hiltunen Thoren M."/>
            <person name="Johannesson H."/>
        </authorList>
    </citation>
    <scope>NUCLEOTIDE SEQUENCE</scope>
    <source>
        <strain evidence="4">SMH4131-1</strain>
    </source>
</reference>
<feature type="region of interest" description="Disordered" evidence="3">
    <location>
        <begin position="1"/>
        <end position="125"/>
    </location>
</feature>
<dbReference type="EMBL" id="JAUEPO010000001">
    <property type="protein sequence ID" value="KAK3335459.1"/>
    <property type="molecule type" value="Genomic_DNA"/>
</dbReference>
<name>A0AAE0J237_9PEZI</name>
<reference evidence="4" key="2">
    <citation type="submission" date="2023-06" db="EMBL/GenBank/DDBJ databases">
        <authorList>
            <consortium name="Lawrence Berkeley National Laboratory"/>
            <person name="Haridas S."/>
            <person name="Hensen N."/>
            <person name="Bonometti L."/>
            <person name="Westerberg I."/>
            <person name="Brannstrom I.O."/>
            <person name="Guillou S."/>
            <person name="Cros-Aarteil S."/>
            <person name="Calhoun S."/>
            <person name="Kuo A."/>
            <person name="Mondo S."/>
            <person name="Pangilinan J."/>
            <person name="Riley R."/>
            <person name="Labutti K."/>
            <person name="Andreopoulos B."/>
            <person name="Lipzen A."/>
            <person name="Chen C."/>
            <person name="Yanf M."/>
            <person name="Daum C."/>
            <person name="Ng V."/>
            <person name="Clum A."/>
            <person name="Steindorff A."/>
            <person name="Ohm R."/>
            <person name="Martin F."/>
            <person name="Silar P."/>
            <person name="Natvig D."/>
            <person name="Lalanne C."/>
            <person name="Gautier V."/>
            <person name="Ament-Velasquez S.L."/>
            <person name="Kruys A."/>
            <person name="Hutchinson M.I."/>
            <person name="Powell A.J."/>
            <person name="Barry K."/>
            <person name="Miller A.N."/>
            <person name="Grigoriev I.V."/>
            <person name="Debuchy R."/>
            <person name="Gladieux P."/>
            <person name="Thoren M.H."/>
            <person name="Johannesson H."/>
        </authorList>
    </citation>
    <scope>NUCLEOTIDE SEQUENCE</scope>
    <source>
        <strain evidence="4">SMH4131-1</strain>
    </source>
</reference>
<evidence type="ECO:0000313" key="5">
    <source>
        <dbReference type="Proteomes" id="UP001286456"/>
    </source>
</evidence>
<gene>
    <name evidence="4" type="ORF">B0T19DRAFT_9295</name>
</gene>
<dbReference type="PANTHER" id="PTHR48051">
    <property type="match status" value="1"/>
</dbReference>
<proteinExistence type="predicted"/>
<evidence type="ECO:0000313" key="4">
    <source>
        <dbReference type="EMBL" id="KAK3335459.1"/>
    </source>
</evidence>
<organism evidence="4 5">
    <name type="scientific">Cercophora scortea</name>
    <dbReference type="NCBI Taxonomy" id="314031"/>
    <lineage>
        <taxon>Eukaryota</taxon>
        <taxon>Fungi</taxon>
        <taxon>Dikarya</taxon>
        <taxon>Ascomycota</taxon>
        <taxon>Pezizomycotina</taxon>
        <taxon>Sordariomycetes</taxon>
        <taxon>Sordariomycetidae</taxon>
        <taxon>Sordariales</taxon>
        <taxon>Lasiosphaeriaceae</taxon>
        <taxon>Cercophora</taxon>
    </lineage>
</organism>
<dbReference type="GO" id="GO:0005737">
    <property type="term" value="C:cytoplasm"/>
    <property type="evidence" value="ECO:0007669"/>
    <property type="project" value="TreeGrafter"/>
</dbReference>
<protein>
    <submittedName>
        <fullName evidence="4">Uncharacterized protein</fullName>
    </submittedName>
</protein>